<protein>
    <submittedName>
        <fullName evidence="1">Uncharacterized protein</fullName>
    </submittedName>
</protein>
<proteinExistence type="predicted"/>
<dbReference type="AlphaFoldDB" id="M8DIR5"/>
<comment type="caution">
    <text evidence="1">The sequence shown here is derived from an EMBL/GenBank/DDBJ whole genome shotgun (WGS) entry which is preliminary data.</text>
</comment>
<sequence length="272" mass="30098">MEVRKLVESITRELLASMQAEKEKLQKHKLLFIFCDSTAHETFADQFIALQNHGICHDILFLDGETSSWLGMHRIECGGAGKIIAADEYAPAPLELPKEYDGVIVPEIDLDNAARVAAGLKGTIKAEIIFSALVLGKFVLVGEDVPGIKRSDRRCLKTLSLPAAYQKLFERHVSEMKDLGVEFFPQRELANAAVRKWTSKRQAEALKESDQLPGGLRKLLPGSGKLISAEWVKSQPDFPENRLILEQGAIVSPLAMDLLKERGIAVHYVGKG</sequence>
<gene>
    <name evidence="1" type="ORF">I532_04900</name>
</gene>
<dbReference type="EMBL" id="APBN01000002">
    <property type="protein sequence ID" value="EMT53322.1"/>
    <property type="molecule type" value="Genomic_DNA"/>
</dbReference>
<dbReference type="PATRIC" id="fig|1300222.3.peg.1001"/>
<dbReference type="STRING" id="1300222.I532_04900"/>
<evidence type="ECO:0000313" key="2">
    <source>
        <dbReference type="Proteomes" id="UP000012081"/>
    </source>
</evidence>
<evidence type="ECO:0000313" key="1">
    <source>
        <dbReference type="EMBL" id="EMT53322.1"/>
    </source>
</evidence>
<dbReference type="OrthoDB" id="2827920at2"/>
<name>M8DIR5_9BACL</name>
<keyword evidence="2" id="KW-1185">Reference proteome</keyword>
<accession>M8DIR5</accession>
<dbReference type="Proteomes" id="UP000012081">
    <property type="component" value="Unassembled WGS sequence"/>
</dbReference>
<organism evidence="1 2">
    <name type="scientific">Brevibacillus borstelensis AK1</name>
    <dbReference type="NCBI Taxonomy" id="1300222"/>
    <lineage>
        <taxon>Bacteria</taxon>
        <taxon>Bacillati</taxon>
        <taxon>Bacillota</taxon>
        <taxon>Bacilli</taxon>
        <taxon>Bacillales</taxon>
        <taxon>Paenibacillaceae</taxon>
        <taxon>Brevibacillus</taxon>
    </lineage>
</organism>
<dbReference type="RefSeq" id="WP_003386765.1">
    <property type="nucleotide sequence ID" value="NZ_APBN01000002.1"/>
</dbReference>
<reference evidence="1 2" key="1">
    <citation type="submission" date="2013-03" db="EMBL/GenBank/DDBJ databases">
        <title>Assembly of a new bacterial strain Brevibacillus borstelensis AK1.</title>
        <authorList>
            <person name="Rajan I."/>
            <person name="PoliReddy D."/>
            <person name="Sugumar T."/>
            <person name="Rathinam K."/>
            <person name="Alqarawi S."/>
            <person name="Khalil A.B."/>
            <person name="Sivakumar N."/>
        </authorList>
    </citation>
    <scope>NUCLEOTIDE SEQUENCE [LARGE SCALE GENOMIC DNA]</scope>
    <source>
        <strain evidence="1 2">AK1</strain>
    </source>
</reference>